<dbReference type="Proteomes" id="UP000250416">
    <property type="component" value="Unassembled WGS sequence"/>
</dbReference>
<comment type="caution">
    <text evidence="1">The sequence shown here is derived from an EMBL/GenBank/DDBJ whole genome shotgun (WGS) entry which is preliminary data.</text>
</comment>
<reference evidence="1 2" key="1">
    <citation type="submission" date="2018-06" db="EMBL/GenBank/DDBJ databases">
        <authorList>
            <consortium name="Pathogen Informatics"/>
            <person name="Doyle S."/>
        </authorList>
    </citation>
    <scope>NUCLEOTIDE SEQUENCE [LARGE SCALE GENOMIC DNA]</scope>
    <source>
        <strain evidence="1 2">NCTC10661</strain>
    </source>
</reference>
<dbReference type="EMBL" id="UARD01000006">
    <property type="protein sequence ID" value="SPV16678.1"/>
    <property type="molecule type" value="Genomic_DNA"/>
</dbReference>
<protein>
    <submittedName>
        <fullName evidence="1">Uncharacterized protein</fullName>
    </submittedName>
</protein>
<evidence type="ECO:0000313" key="2">
    <source>
        <dbReference type="Proteomes" id="UP000250416"/>
    </source>
</evidence>
<dbReference type="RefSeq" id="WP_124589008.1">
    <property type="nucleotide sequence ID" value="NZ_CADEUP010000002.1"/>
</dbReference>
<gene>
    <name evidence="1" type="ORF">NCTC10661_01531</name>
</gene>
<organism evidence="1 2">
    <name type="scientific">Burkholderia cepacia</name>
    <name type="common">Pseudomonas cepacia</name>
    <dbReference type="NCBI Taxonomy" id="292"/>
    <lineage>
        <taxon>Bacteria</taxon>
        <taxon>Pseudomonadati</taxon>
        <taxon>Pseudomonadota</taxon>
        <taxon>Betaproteobacteria</taxon>
        <taxon>Burkholderiales</taxon>
        <taxon>Burkholderiaceae</taxon>
        <taxon>Burkholderia</taxon>
        <taxon>Burkholderia cepacia complex</taxon>
    </lineage>
</organism>
<sequence length="154" mass="16362">MPIYEDYILNVGRQLAAKKNAQNTRIIELRNAAAQVLERTRAYAQIPAGDDEVLVLTSADQLNGNAVSAGALSTFSDDFRSLKFGIGFSAKSGQISLGTVGISVEVASTNRSDSFRVIVDGVKHDFVPHNPAPGVVGGAVWEAVTRAFEKSIGL</sequence>
<evidence type="ECO:0000313" key="1">
    <source>
        <dbReference type="EMBL" id="SPV16678.1"/>
    </source>
</evidence>
<name>A0AAE8T2C6_BURCE</name>
<dbReference type="AlphaFoldDB" id="A0AAE8T2C6"/>
<accession>A0AAE8T2C6</accession>
<proteinExistence type="predicted"/>